<dbReference type="OrthoDB" id="9806887at2"/>
<evidence type="ECO:0000259" key="5">
    <source>
        <dbReference type="Pfam" id="PF13439"/>
    </source>
</evidence>
<dbReference type="GO" id="GO:0016757">
    <property type="term" value="F:glycosyltransferase activity"/>
    <property type="evidence" value="ECO:0007669"/>
    <property type="project" value="UniProtKB-KW"/>
</dbReference>
<dbReference type="PANTHER" id="PTHR12526">
    <property type="entry name" value="GLYCOSYLTRANSFERASE"/>
    <property type="match status" value="1"/>
</dbReference>
<dbReference type="AlphaFoldDB" id="A0A3M9MGD8"/>
<evidence type="ECO:0000259" key="4">
    <source>
        <dbReference type="Pfam" id="PF00534"/>
    </source>
</evidence>
<proteinExistence type="inferred from homology"/>
<accession>A0A3M9MGD8</accession>
<sequence>MCPASLDRLGNFVRARPAETASQLRVLYLSWRDRQHPEAGGAETFTERTAEVLTDLGHRVTVFTSRFPGARPVEDHGTVRVLRQGGRFTCYVAGLVYVARHRRDYDVIIDVQNGVPFWSPLLAGSPVVNVMHHVHRDQWSVIFGPRLARFGWFLESRVAPRVYRKCRYVTVSQASRVDLVDLGIDEDRIDVVYSGNDRPTALEDGLVGEKSPTPVLTVLGRLVPHKQVETAIDILADLLPEHPQLRLDVIGTGYWHDTLVRHATQRGVRDRVDFHGFVDDGTKHRLLARSWLMMVPSHKEGWGLTIVEAGLHETPSLAFAHAGGPTESIRHGSTGLLAHDTAEMREQVALLLRDDELRTAFGRAARTHALAFDWASSGKALELTLKSVLGLAPRPVQPVARAVRLRTIGEILADRAEQTNGAGEVEAQLVAQR</sequence>
<evidence type="ECO:0000256" key="1">
    <source>
        <dbReference type="ARBA" id="ARBA00009481"/>
    </source>
</evidence>
<evidence type="ECO:0000313" key="6">
    <source>
        <dbReference type="EMBL" id="RNI24601.1"/>
    </source>
</evidence>
<evidence type="ECO:0000256" key="2">
    <source>
        <dbReference type="ARBA" id="ARBA00022676"/>
    </source>
</evidence>
<dbReference type="InterPro" id="IPR028098">
    <property type="entry name" value="Glyco_trans_4-like_N"/>
</dbReference>
<dbReference type="Pfam" id="PF13439">
    <property type="entry name" value="Glyco_transf_4"/>
    <property type="match status" value="1"/>
</dbReference>
<dbReference type="SUPFAM" id="SSF53756">
    <property type="entry name" value="UDP-Glycosyltransferase/glycogen phosphorylase"/>
    <property type="match status" value="1"/>
</dbReference>
<evidence type="ECO:0000313" key="7">
    <source>
        <dbReference type="Proteomes" id="UP000271678"/>
    </source>
</evidence>
<evidence type="ECO:0000256" key="3">
    <source>
        <dbReference type="ARBA" id="ARBA00022679"/>
    </source>
</evidence>
<reference evidence="6 7" key="1">
    <citation type="submission" date="2018-11" db="EMBL/GenBank/DDBJ databases">
        <title>Draft genome of Simplicispira Flexivirga sp. BO-16.</title>
        <authorList>
            <person name="Im W.T."/>
        </authorList>
    </citation>
    <scope>NUCLEOTIDE SEQUENCE [LARGE SCALE GENOMIC DNA]</scope>
    <source>
        <strain evidence="6 7">BO-16</strain>
    </source>
</reference>
<dbReference type="EMBL" id="RJJQ01000002">
    <property type="protein sequence ID" value="RNI24601.1"/>
    <property type="molecule type" value="Genomic_DNA"/>
</dbReference>
<comment type="caution">
    <text evidence="6">The sequence shown here is derived from an EMBL/GenBank/DDBJ whole genome shotgun (WGS) entry which is preliminary data.</text>
</comment>
<comment type="similarity">
    <text evidence="1">Belongs to the glycosyltransferase group 1 family. Glycosyltransferase 4 subfamily.</text>
</comment>
<dbReference type="Gene3D" id="3.40.50.2000">
    <property type="entry name" value="Glycogen Phosphorylase B"/>
    <property type="match status" value="2"/>
</dbReference>
<dbReference type="InterPro" id="IPR001296">
    <property type="entry name" value="Glyco_trans_1"/>
</dbReference>
<dbReference type="Proteomes" id="UP000271678">
    <property type="component" value="Unassembled WGS sequence"/>
</dbReference>
<dbReference type="CDD" id="cd03801">
    <property type="entry name" value="GT4_PimA-like"/>
    <property type="match status" value="1"/>
</dbReference>
<organism evidence="6 7">
    <name type="scientific">Flexivirga caeni</name>
    <dbReference type="NCBI Taxonomy" id="2294115"/>
    <lineage>
        <taxon>Bacteria</taxon>
        <taxon>Bacillati</taxon>
        <taxon>Actinomycetota</taxon>
        <taxon>Actinomycetes</taxon>
        <taxon>Micrococcales</taxon>
        <taxon>Dermacoccaceae</taxon>
        <taxon>Flexivirga</taxon>
    </lineage>
</organism>
<keyword evidence="2" id="KW-0328">Glycosyltransferase</keyword>
<dbReference type="PANTHER" id="PTHR12526:SF640">
    <property type="entry name" value="COLANIC ACID BIOSYNTHESIS GLYCOSYLTRANSFERASE WCAL-RELATED"/>
    <property type="match status" value="1"/>
</dbReference>
<name>A0A3M9MGD8_9MICO</name>
<gene>
    <name evidence="6" type="ORF">EFY87_02475</name>
</gene>
<feature type="domain" description="Glycosyl transferase family 1" evidence="4">
    <location>
        <begin position="210"/>
        <end position="367"/>
    </location>
</feature>
<feature type="domain" description="Glycosyltransferase subfamily 4-like N-terminal" evidence="5">
    <location>
        <begin position="40"/>
        <end position="196"/>
    </location>
</feature>
<protein>
    <submittedName>
        <fullName evidence="6">Glycosyltransferase family 1 protein</fullName>
    </submittedName>
</protein>
<dbReference type="Pfam" id="PF00534">
    <property type="entry name" value="Glycos_transf_1"/>
    <property type="match status" value="1"/>
</dbReference>
<keyword evidence="7" id="KW-1185">Reference proteome</keyword>
<keyword evidence="3 6" id="KW-0808">Transferase</keyword>